<evidence type="ECO:0000259" key="6">
    <source>
        <dbReference type="SMART" id="SM00507"/>
    </source>
</evidence>
<dbReference type="GO" id="GO:0008270">
    <property type="term" value="F:zinc ion binding"/>
    <property type="evidence" value="ECO:0007669"/>
    <property type="project" value="InterPro"/>
</dbReference>
<accession>A0A7W2AIK9</accession>
<feature type="domain" description="HNH nuclease" evidence="6">
    <location>
        <begin position="12"/>
        <end position="68"/>
    </location>
</feature>
<organism evidence="7 8">
    <name type="scientific">Thermoactinomyces daqus</name>
    <dbReference type="NCBI Taxonomy" id="1329516"/>
    <lineage>
        <taxon>Bacteria</taxon>
        <taxon>Bacillati</taxon>
        <taxon>Bacillota</taxon>
        <taxon>Bacilli</taxon>
        <taxon>Bacillales</taxon>
        <taxon>Thermoactinomycetaceae</taxon>
        <taxon>Thermoactinomyces</taxon>
    </lineage>
</organism>
<feature type="region of interest" description="Disordered" evidence="5">
    <location>
        <begin position="71"/>
        <end position="99"/>
    </location>
</feature>
<dbReference type="Proteomes" id="UP000530514">
    <property type="component" value="Unassembled WGS sequence"/>
</dbReference>
<protein>
    <recommendedName>
        <fullName evidence="4">Putative HNH nuclease YajD</fullName>
    </recommendedName>
</protein>
<keyword evidence="8" id="KW-1185">Reference proteome</keyword>
<evidence type="ECO:0000313" key="7">
    <source>
        <dbReference type="EMBL" id="MBA4544362.1"/>
    </source>
</evidence>
<dbReference type="InterPro" id="IPR002711">
    <property type="entry name" value="HNH"/>
</dbReference>
<proteinExistence type="inferred from homology"/>
<dbReference type="PANTHER" id="PTHR41286">
    <property type="entry name" value="HNH NUCLEASE YAJD-RELATED"/>
    <property type="match status" value="1"/>
</dbReference>
<evidence type="ECO:0000256" key="4">
    <source>
        <dbReference type="ARBA" id="ARBA00040194"/>
    </source>
</evidence>
<feature type="non-terminal residue" evidence="7">
    <location>
        <position position="1"/>
    </location>
</feature>
<dbReference type="GO" id="GO:0016787">
    <property type="term" value="F:hydrolase activity"/>
    <property type="evidence" value="ECO:0007669"/>
    <property type="project" value="UniProtKB-KW"/>
</dbReference>
<gene>
    <name evidence="7" type="ORF">H1164_16060</name>
</gene>
<dbReference type="SMART" id="SM00507">
    <property type="entry name" value="HNHc"/>
    <property type="match status" value="1"/>
</dbReference>
<evidence type="ECO:0000313" key="8">
    <source>
        <dbReference type="Proteomes" id="UP000530514"/>
    </source>
</evidence>
<evidence type="ECO:0000256" key="2">
    <source>
        <dbReference type="ARBA" id="ARBA00022801"/>
    </source>
</evidence>
<comment type="caution">
    <text evidence="7">The sequence shown here is derived from an EMBL/GenBank/DDBJ whole genome shotgun (WGS) entry which is preliminary data.</text>
</comment>
<dbReference type="InterPro" id="IPR003615">
    <property type="entry name" value="HNH_nuc"/>
</dbReference>
<dbReference type="Gene3D" id="1.10.30.50">
    <property type="match status" value="1"/>
</dbReference>
<dbReference type="PANTHER" id="PTHR41286:SF1">
    <property type="entry name" value="HNH NUCLEASE YAJD-RELATED"/>
    <property type="match status" value="1"/>
</dbReference>
<comment type="similarity">
    <text evidence="3">Belongs to the HNH nuclease family.</text>
</comment>
<evidence type="ECO:0000256" key="3">
    <source>
        <dbReference type="ARBA" id="ARBA00038412"/>
    </source>
</evidence>
<dbReference type="EMBL" id="JACEIP010000037">
    <property type="protein sequence ID" value="MBA4544362.1"/>
    <property type="molecule type" value="Genomic_DNA"/>
</dbReference>
<keyword evidence="2" id="KW-0378">Hydrolase</keyword>
<name>A0A7W2AIK9_9BACL</name>
<keyword evidence="1" id="KW-0540">Nuclease</keyword>
<reference evidence="7 8" key="1">
    <citation type="submission" date="2020-07" db="EMBL/GenBank/DDBJ databases">
        <authorList>
            <person name="Feng H."/>
        </authorList>
    </citation>
    <scope>NUCLEOTIDE SEQUENCE [LARGE SCALE GENOMIC DNA]</scope>
    <source>
        <strain evidence="8">s-11</strain>
    </source>
</reference>
<evidence type="ECO:0000256" key="1">
    <source>
        <dbReference type="ARBA" id="ARBA00022722"/>
    </source>
</evidence>
<feature type="compositionally biased region" description="Basic residues" evidence="5">
    <location>
        <begin position="77"/>
        <end position="89"/>
    </location>
</feature>
<sequence length="99" mass="11343">AKPFYQSRAWQRCRAAVLARDNHLCQVCLKKGLLTPANTVHHIEHLTDNPSRALDESNLISICATCHNQLHPEKGQRNPKKQRKRKARVIRSVANEERA</sequence>
<keyword evidence="7" id="KW-0255">Endonuclease</keyword>
<evidence type="ECO:0000256" key="5">
    <source>
        <dbReference type="SAM" id="MobiDB-lite"/>
    </source>
</evidence>
<dbReference type="GO" id="GO:0005829">
    <property type="term" value="C:cytosol"/>
    <property type="evidence" value="ECO:0007669"/>
    <property type="project" value="TreeGrafter"/>
</dbReference>
<dbReference type="GO" id="GO:0004519">
    <property type="term" value="F:endonuclease activity"/>
    <property type="evidence" value="ECO:0007669"/>
    <property type="project" value="UniProtKB-KW"/>
</dbReference>
<dbReference type="AlphaFoldDB" id="A0A7W2AIK9"/>
<dbReference type="CDD" id="cd00085">
    <property type="entry name" value="HNHc"/>
    <property type="match status" value="1"/>
</dbReference>
<dbReference type="Pfam" id="PF01844">
    <property type="entry name" value="HNH"/>
    <property type="match status" value="1"/>
</dbReference>
<dbReference type="GO" id="GO:0003676">
    <property type="term" value="F:nucleic acid binding"/>
    <property type="evidence" value="ECO:0007669"/>
    <property type="project" value="InterPro"/>
</dbReference>